<dbReference type="EMBL" id="MTHB01000200">
    <property type="protein sequence ID" value="OXC74867.1"/>
    <property type="molecule type" value="Genomic_DNA"/>
</dbReference>
<protein>
    <submittedName>
        <fullName evidence="2">Uncharacterized protein</fullName>
    </submittedName>
</protein>
<feature type="compositionally biased region" description="Basic and acidic residues" evidence="1">
    <location>
        <begin position="36"/>
        <end position="48"/>
    </location>
</feature>
<evidence type="ECO:0000313" key="3">
    <source>
        <dbReference type="Proteomes" id="UP000214720"/>
    </source>
</evidence>
<accession>A0A226WVQ3</accession>
<feature type="region of interest" description="Disordered" evidence="1">
    <location>
        <begin position="36"/>
        <end position="61"/>
    </location>
</feature>
<reference evidence="3" key="1">
    <citation type="submission" date="2017-01" db="EMBL/GenBank/DDBJ databases">
        <title>Genome Analysis of Deinococcus marmoris KOPRI26562.</title>
        <authorList>
            <person name="Kim J.H."/>
            <person name="Oh H.-M."/>
        </authorList>
    </citation>
    <scope>NUCLEOTIDE SEQUENCE [LARGE SCALE GENOMIC DNA]</scope>
    <source>
        <strain evidence="3">PAMC 26633</strain>
    </source>
</reference>
<dbReference type="Proteomes" id="UP000214720">
    <property type="component" value="Unassembled WGS sequence"/>
</dbReference>
<name>A0A226WVQ3_CABSO</name>
<gene>
    <name evidence="2" type="ORF">BSU04_29855</name>
</gene>
<comment type="caution">
    <text evidence="2">The sequence shown here is derived from an EMBL/GenBank/DDBJ whole genome shotgun (WGS) entry which is preliminary data.</text>
</comment>
<proteinExistence type="predicted"/>
<dbReference type="AlphaFoldDB" id="A0A226WVQ3"/>
<evidence type="ECO:0000313" key="2">
    <source>
        <dbReference type="EMBL" id="OXC74867.1"/>
    </source>
</evidence>
<organism evidence="2 3">
    <name type="scientific">Caballeronia sordidicola</name>
    <name type="common">Burkholderia sordidicola</name>
    <dbReference type="NCBI Taxonomy" id="196367"/>
    <lineage>
        <taxon>Bacteria</taxon>
        <taxon>Pseudomonadati</taxon>
        <taxon>Pseudomonadota</taxon>
        <taxon>Betaproteobacteria</taxon>
        <taxon>Burkholderiales</taxon>
        <taxon>Burkholderiaceae</taxon>
        <taxon>Caballeronia</taxon>
    </lineage>
</organism>
<evidence type="ECO:0000256" key="1">
    <source>
        <dbReference type="SAM" id="MobiDB-lite"/>
    </source>
</evidence>
<dbReference type="OrthoDB" id="9006100at2"/>
<feature type="region of interest" description="Disordered" evidence="1">
    <location>
        <begin position="74"/>
        <end position="100"/>
    </location>
</feature>
<sequence length="154" mass="16874">MSQVIVGLFSSYRDAHEALRALQLLGLGRDDSHLYRTGQRESDARLAETDGPLEEGMQGPDSAEYVAHGEHQGVVGTNNRFRGSGIDSPVATDKDVDRTSNATSARTLLVVNETTAPKLTTVREVLDEHGALAVKDPTGHRRFSPYRRVCRSQE</sequence>
<dbReference type="RefSeq" id="WP_089163699.1">
    <property type="nucleotide sequence ID" value="NZ_MTHB01000200.1"/>
</dbReference>